<accession>A0A4R4WFH9</accession>
<keyword evidence="2" id="KW-0285">Flavoprotein</keyword>
<dbReference type="OrthoDB" id="9806452at2"/>
<dbReference type="Pfam" id="PF01266">
    <property type="entry name" value="DAO"/>
    <property type="match status" value="1"/>
</dbReference>
<dbReference type="SUPFAM" id="SSF54373">
    <property type="entry name" value="FAD-linked reductases, C-terminal domain"/>
    <property type="match status" value="1"/>
</dbReference>
<gene>
    <name evidence="6" type="ORF">E1218_32170</name>
</gene>
<dbReference type="RefSeq" id="WP_132326818.1">
    <property type="nucleotide sequence ID" value="NZ_SMKR01000212.1"/>
</dbReference>
<evidence type="ECO:0000259" key="5">
    <source>
        <dbReference type="Pfam" id="PF01266"/>
    </source>
</evidence>
<dbReference type="AlphaFoldDB" id="A0A4R4WFH9"/>
<sequence length="377" mass="40942">METLRTDVVVVGLGAFGSAALWRLARRGVRVVGIERQAIGHPFGSSHGSTRLFRVACMEHPGLTRIAQESLRLWTELGEQTGEVYVRQTGSLNVGGPDSRPVAGARRAAAEAGARTTELSHDELSQRFPQYRLSADDVAVWDPGAGICYAEPTVRAHVAEALRLGATVYPHTKVTAIDPQPGEVRVRTPTVEVRAQQVVVCAGAWLGKLVPGLPLSPRRTPLFWFQPKDPASEAFRLENFPSFIWAFRDGRGLWGHGADEGFGVKVGMDGAADERDVDPDELDRYIHPRKDIAELSAAIAEHLPDLDPEPVKVIPCMVTDSPDGQFLVGRREDRLVIAGGDSGHGFKHCAGVGELLAQIATKETPSLDVSFVDPLRY</sequence>
<dbReference type="PANTHER" id="PTHR10961">
    <property type="entry name" value="PEROXISOMAL SARCOSINE OXIDASE"/>
    <property type="match status" value="1"/>
</dbReference>
<dbReference type="InterPro" id="IPR045170">
    <property type="entry name" value="MTOX"/>
</dbReference>
<dbReference type="InterPro" id="IPR006076">
    <property type="entry name" value="FAD-dep_OxRdtase"/>
</dbReference>
<dbReference type="EMBL" id="SMKR01000212">
    <property type="protein sequence ID" value="TDD15023.1"/>
    <property type="molecule type" value="Genomic_DNA"/>
</dbReference>
<dbReference type="SUPFAM" id="SSF51905">
    <property type="entry name" value="FAD/NAD(P)-binding domain"/>
    <property type="match status" value="1"/>
</dbReference>
<dbReference type="InterPro" id="IPR036188">
    <property type="entry name" value="FAD/NAD-bd_sf"/>
</dbReference>
<dbReference type="Gene3D" id="3.50.50.60">
    <property type="entry name" value="FAD/NAD(P)-binding domain"/>
    <property type="match status" value="1"/>
</dbReference>
<feature type="domain" description="FAD dependent oxidoreductase" evidence="5">
    <location>
        <begin position="7"/>
        <end position="358"/>
    </location>
</feature>
<evidence type="ECO:0000256" key="1">
    <source>
        <dbReference type="ARBA" id="ARBA00001974"/>
    </source>
</evidence>
<reference evidence="6 7" key="1">
    <citation type="submission" date="2019-02" db="EMBL/GenBank/DDBJ databases">
        <title>Draft genome sequences of novel Actinobacteria.</title>
        <authorList>
            <person name="Sahin N."/>
            <person name="Ay H."/>
            <person name="Saygin H."/>
        </authorList>
    </citation>
    <scope>NUCLEOTIDE SEQUENCE [LARGE SCALE GENOMIC DNA]</scope>
    <source>
        <strain evidence="6 7">16K104</strain>
    </source>
</reference>
<evidence type="ECO:0000256" key="2">
    <source>
        <dbReference type="ARBA" id="ARBA00022630"/>
    </source>
</evidence>
<comment type="cofactor">
    <cofactor evidence="1">
        <name>FAD</name>
        <dbReference type="ChEBI" id="CHEBI:57692"/>
    </cofactor>
</comment>
<comment type="caution">
    <text evidence="6">The sequence shown here is derived from an EMBL/GenBank/DDBJ whole genome shotgun (WGS) entry which is preliminary data.</text>
</comment>
<organism evidence="6 7">
    <name type="scientific">Kribbella turkmenica</name>
    <dbReference type="NCBI Taxonomy" id="2530375"/>
    <lineage>
        <taxon>Bacteria</taxon>
        <taxon>Bacillati</taxon>
        <taxon>Actinomycetota</taxon>
        <taxon>Actinomycetes</taxon>
        <taxon>Propionibacteriales</taxon>
        <taxon>Kribbellaceae</taxon>
        <taxon>Kribbella</taxon>
    </lineage>
</organism>
<keyword evidence="4" id="KW-0560">Oxidoreductase</keyword>
<protein>
    <submittedName>
        <fullName evidence="6">N-methyl-L-tryptophan oxidase</fullName>
    </submittedName>
</protein>
<dbReference type="PANTHER" id="PTHR10961:SF7">
    <property type="entry name" value="FAD DEPENDENT OXIDOREDUCTASE DOMAIN-CONTAINING PROTEIN"/>
    <property type="match status" value="1"/>
</dbReference>
<dbReference type="GO" id="GO:0008115">
    <property type="term" value="F:sarcosine oxidase activity"/>
    <property type="evidence" value="ECO:0007669"/>
    <property type="project" value="TreeGrafter"/>
</dbReference>
<dbReference type="GO" id="GO:0050660">
    <property type="term" value="F:flavin adenine dinucleotide binding"/>
    <property type="evidence" value="ECO:0007669"/>
    <property type="project" value="InterPro"/>
</dbReference>
<dbReference type="Proteomes" id="UP000295172">
    <property type="component" value="Unassembled WGS sequence"/>
</dbReference>
<evidence type="ECO:0000313" key="7">
    <source>
        <dbReference type="Proteomes" id="UP000295172"/>
    </source>
</evidence>
<keyword evidence="3" id="KW-0274">FAD</keyword>
<dbReference type="NCBIfam" id="NF008425">
    <property type="entry name" value="PRK11259.1"/>
    <property type="match status" value="1"/>
</dbReference>
<proteinExistence type="predicted"/>
<dbReference type="Gene3D" id="3.30.9.10">
    <property type="entry name" value="D-Amino Acid Oxidase, subunit A, domain 2"/>
    <property type="match status" value="1"/>
</dbReference>
<evidence type="ECO:0000256" key="4">
    <source>
        <dbReference type="ARBA" id="ARBA00023002"/>
    </source>
</evidence>
<evidence type="ECO:0000256" key="3">
    <source>
        <dbReference type="ARBA" id="ARBA00022827"/>
    </source>
</evidence>
<keyword evidence="7" id="KW-1185">Reference proteome</keyword>
<name>A0A4R4WFH9_9ACTN</name>
<evidence type="ECO:0000313" key="6">
    <source>
        <dbReference type="EMBL" id="TDD15023.1"/>
    </source>
</evidence>